<dbReference type="Gene3D" id="3.30.450.20">
    <property type="entry name" value="PAS domain"/>
    <property type="match status" value="1"/>
</dbReference>
<dbReference type="AlphaFoldDB" id="A0A1S9PFU0"/>
<evidence type="ECO:0000259" key="11">
    <source>
        <dbReference type="PROSITE" id="PS50046"/>
    </source>
</evidence>
<dbReference type="InterPro" id="IPR016132">
    <property type="entry name" value="Phyto_chromo_attachment"/>
</dbReference>
<dbReference type="Pfam" id="PF00360">
    <property type="entry name" value="PHY"/>
    <property type="match status" value="1"/>
</dbReference>
<keyword evidence="1" id="KW-0600">Photoreceptor protein</keyword>
<proteinExistence type="predicted"/>
<dbReference type="GO" id="GO:0006355">
    <property type="term" value="P:regulation of DNA-templated transcription"/>
    <property type="evidence" value="ECO:0007669"/>
    <property type="project" value="InterPro"/>
</dbReference>
<keyword evidence="8" id="KW-0157">Chromophore</keyword>
<evidence type="ECO:0000256" key="9">
    <source>
        <dbReference type="ARBA" id="ARBA00023012"/>
    </source>
</evidence>
<protein>
    <submittedName>
        <fullName evidence="12">Phytochrome</fullName>
    </submittedName>
</protein>
<dbReference type="EMBL" id="MBTF01000012">
    <property type="protein sequence ID" value="OOQ59799.1"/>
    <property type="molecule type" value="Genomic_DNA"/>
</dbReference>
<feature type="domain" description="Phytochrome chromophore attachment site" evidence="11">
    <location>
        <begin position="142"/>
        <end position="300"/>
    </location>
</feature>
<dbReference type="InterPro" id="IPR029016">
    <property type="entry name" value="GAF-like_dom_sf"/>
</dbReference>
<sequence>MAALKNYDSDFCGSLPLSHINVIQDYGYLVVVARETLSIIQVSENVAELLGVALDDIIDSPLGNYTDAAAIAKLQKGFADKIRNKIPFTLPFGGQNMSALAHFREDSLLLELEKPDANGERSFTNVFEDIKYAIAAIEQANSVEQLSQIAIAELRKLTGFDGIMMYRFDADWNGTVIAEEKVEGLENYLGHTFPASDIPKQARQLYLQNPYRLIPDRDFKPVRLYPVINPQTRSFTDMAGCNLRGVAAVHLEYLKNMNVQASMSIRVIYHEQLWGLIACHHLTPRYLSLELCSVCELLSSVISNKVTAILYKETFEEEAELQRMQTGLAAAVYADNDLVEGLLNPDKPNLMQLFGAGGVVAVLNGRQHTLGEAPDAAFIENMVLWLQNKHAGRVFVTDELPLIYDDALPYAAEASGALAIPVDAENGEYIICFRPELVKTINWGGDPDKAINFEPDGKNYHPRNSFKLWQQTVRNTARPWSEQHIRVAENMRSLVYEFTTRNL</sequence>
<gene>
    <name evidence="12" type="ORF">BC343_06535</name>
</gene>
<keyword evidence="7" id="KW-0067">ATP-binding</keyword>
<keyword evidence="4" id="KW-0808">Transferase</keyword>
<evidence type="ECO:0000256" key="3">
    <source>
        <dbReference type="ARBA" id="ARBA00022606"/>
    </source>
</evidence>
<evidence type="ECO:0000256" key="5">
    <source>
        <dbReference type="ARBA" id="ARBA00022741"/>
    </source>
</evidence>
<keyword evidence="13" id="KW-1185">Reference proteome</keyword>
<dbReference type="OrthoDB" id="9766459at2"/>
<dbReference type="Pfam" id="PF01590">
    <property type="entry name" value="GAF"/>
    <property type="match status" value="1"/>
</dbReference>
<dbReference type="RefSeq" id="WP_078348553.1">
    <property type="nucleotide sequence ID" value="NZ_MBTF01000012.1"/>
</dbReference>
<evidence type="ECO:0000256" key="6">
    <source>
        <dbReference type="ARBA" id="ARBA00022777"/>
    </source>
</evidence>
<evidence type="ECO:0000256" key="1">
    <source>
        <dbReference type="ARBA" id="ARBA00022543"/>
    </source>
</evidence>
<evidence type="ECO:0000313" key="12">
    <source>
        <dbReference type="EMBL" id="OOQ59799.1"/>
    </source>
</evidence>
<keyword evidence="10" id="KW-0675">Receptor</keyword>
<dbReference type="GO" id="GO:0009584">
    <property type="term" value="P:detection of visible light"/>
    <property type="evidence" value="ECO:0007669"/>
    <property type="project" value="InterPro"/>
</dbReference>
<dbReference type="InterPro" id="IPR003018">
    <property type="entry name" value="GAF"/>
</dbReference>
<dbReference type="GO" id="GO:0005524">
    <property type="term" value="F:ATP binding"/>
    <property type="evidence" value="ECO:0007669"/>
    <property type="project" value="UniProtKB-KW"/>
</dbReference>
<reference evidence="12 13" key="1">
    <citation type="submission" date="2016-07" db="EMBL/GenBank/DDBJ databases">
        <title>Genomic analysis of zinc-resistant bacterium Mucilaginibacter pedocola TBZ30.</title>
        <authorList>
            <person name="Huang J."/>
            <person name="Tang J."/>
        </authorList>
    </citation>
    <scope>NUCLEOTIDE SEQUENCE [LARGE SCALE GENOMIC DNA]</scope>
    <source>
        <strain evidence="12 13">TBZ30</strain>
    </source>
</reference>
<dbReference type="SUPFAM" id="SSF55785">
    <property type="entry name" value="PYP-like sensor domain (PAS domain)"/>
    <property type="match status" value="1"/>
</dbReference>
<dbReference type="SUPFAM" id="SSF55781">
    <property type="entry name" value="GAF domain-like"/>
    <property type="match status" value="2"/>
</dbReference>
<evidence type="ECO:0000256" key="8">
    <source>
        <dbReference type="ARBA" id="ARBA00022991"/>
    </source>
</evidence>
<name>A0A1S9PFU0_9SPHI</name>
<dbReference type="InterPro" id="IPR013515">
    <property type="entry name" value="Phytochrome_cen-reg"/>
</dbReference>
<keyword evidence="3" id="KW-0716">Sensory transduction</keyword>
<evidence type="ECO:0000313" key="13">
    <source>
        <dbReference type="Proteomes" id="UP000189739"/>
    </source>
</evidence>
<dbReference type="Gene3D" id="3.30.450.40">
    <property type="match status" value="1"/>
</dbReference>
<dbReference type="PANTHER" id="PTHR43065">
    <property type="entry name" value="SENSOR HISTIDINE KINASE"/>
    <property type="match status" value="1"/>
</dbReference>
<dbReference type="PROSITE" id="PS50046">
    <property type="entry name" value="PHYTOCHROME_2"/>
    <property type="match status" value="1"/>
</dbReference>
<evidence type="ECO:0000256" key="2">
    <source>
        <dbReference type="ARBA" id="ARBA00022553"/>
    </source>
</evidence>
<dbReference type="PRINTS" id="PR01033">
    <property type="entry name" value="PHYTOCHROME"/>
</dbReference>
<accession>A0A1S9PFU0</accession>
<evidence type="ECO:0000256" key="4">
    <source>
        <dbReference type="ARBA" id="ARBA00022679"/>
    </source>
</evidence>
<dbReference type="Proteomes" id="UP000189739">
    <property type="component" value="Unassembled WGS sequence"/>
</dbReference>
<dbReference type="InterPro" id="IPR035965">
    <property type="entry name" value="PAS-like_dom_sf"/>
</dbReference>
<keyword evidence="6" id="KW-0418">Kinase</keyword>
<dbReference type="GO" id="GO:0016301">
    <property type="term" value="F:kinase activity"/>
    <property type="evidence" value="ECO:0007669"/>
    <property type="project" value="UniProtKB-KW"/>
</dbReference>
<dbReference type="PANTHER" id="PTHR43065:SF10">
    <property type="entry name" value="PEROXIDE STRESS-ACTIVATED HISTIDINE KINASE MAK3"/>
    <property type="match status" value="1"/>
</dbReference>
<comment type="caution">
    <text evidence="12">The sequence shown here is derived from an EMBL/GenBank/DDBJ whole genome shotgun (WGS) entry which is preliminary data.</text>
</comment>
<keyword evidence="2" id="KW-0597">Phosphoprotein</keyword>
<organism evidence="12 13">
    <name type="scientific">Mucilaginibacter pedocola</name>
    <dbReference type="NCBI Taxonomy" id="1792845"/>
    <lineage>
        <taxon>Bacteria</taxon>
        <taxon>Pseudomonadati</taxon>
        <taxon>Bacteroidota</taxon>
        <taxon>Sphingobacteriia</taxon>
        <taxon>Sphingobacteriales</taxon>
        <taxon>Sphingobacteriaceae</taxon>
        <taxon>Mucilaginibacter</taxon>
    </lineage>
</organism>
<dbReference type="InterPro" id="IPR001294">
    <property type="entry name" value="Phytochrome"/>
</dbReference>
<dbReference type="STRING" id="1792845.BC343_06535"/>
<dbReference type="Pfam" id="PF08446">
    <property type="entry name" value="PAS_2"/>
    <property type="match status" value="1"/>
</dbReference>
<dbReference type="GO" id="GO:0009881">
    <property type="term" value="F:photoreceptor activity"/>
    <property type="evidence" value="ECO:0007669"/>
    <property type="project" value="UniProtKB-KW"/>
</dbReference>
<keyword evidence="9" id="KW-0902">Two-component regulatory system</keyword>
<dbReference type="Gene3D" id="3.30.450.270">
    <property type="match status" value="1"/>
</dbReference>
<dbReference type="GO" id="GO:0000160">
    <property type="term" value="P:phosphorelay signal transduction system"/>
    <property type="evidence" value="ECO:0007669"/>
    <property type="project" value="UniProtKB-KW"/>
</dbReference>
<evidence type="ECO:0000256" key="7">
    <source>
        <dbReference type="ARBA" id="ARBA00022840"/>
    </source>
</evidence>
<evidence type="ECO:0000256" key="10">
    <source>
        <dbReference type="ARBA" id="ARBA00023170"/>
    </source>
</evidence>
<dbReference type="SMART" id="SM00065">
    <property type="entry name" value="GAF"/>
    <property type="match status" value="1"/>
</dbReference>
<dbReference type="InterPro" id="IPR013654">
    <property type="entry name" value="PAS_2"/>
</dbReference>
<keyword evidence="5" id="KW-0547">Nucleotide-binding</keyword>
<dbReference type="InterPro" id="IPR043150">
    <property type="entry name" value="Phytochrome_PHY_sf"/>
</dbReference>